<feature type="region of interest" description="Disordered" evidence="1">
    <location>
        <begin position="21"/>
        <end position="40"/>
    </location>
</feature>
<name>S9UJH2_9TRYP</name>
<dbReference type="Proteomes" id="UP000015354">
    <property type="component" value="Unassembled WGS sequence"/>
</dbReference>
<dbReference type="Gene3D" id="3.75.10.10">
    <property type="entry name" value="L-arginine/glycine Amidinotransferase, Chain A"/>
    <property type="match status" value="1"/>
</dbReference>
<comment type="caution">
    <text evidence="4">The sequence shown here is derived from an EMBL/GenBank/DDBJ whole genome shotgun (WGS) entry which is preliminary data.</text>
</comment>
<dbReference type="CDD" id="cd23678">
    <property type="entry name" value="RESC5"/>
    <property type="match status" value="1"/>
</dbReference>
<dbReference type="EMBL" id="ATMH01003741">
    <property type="protein sequence ID" value="EPY30962.1"/>
    <property type="molecule type" value="Genomic_DNA"/>
</dbReference>
<accession>S9UJH2</accession>
<sequence>MCTYTLLRMLASTLPFSLDCMSQSSSSPRKKRGKRERKERKQKKILFSISLIDLLFFVGMHPSRLRCAVHAFVRAPHFASIPSTAPNGTVVNRDLLQGQFRDLYKTLQRSQLVDQVHLLSERPGGMEALRVADVLFSVGANHIATPLSGNEHRATEFMETMRYVRHAGGPTSLQGVLQDHEGCRLHSGDVVSLPGGIAVGHGPRTNTAAHQHLRAFLQLSYGGGTHSGLLGDVMVLTLEQESDAPPLGDYFGFAGDNVLLAWKDEHGLLAVDQYQQHLQQLHQAEGADAALLQPPPPPSSVVYVEPGCHFFTYCGVDMATDVLVQRGFERSMDSIAAAGLNPIPVAWSEMEKLGISMRASVLLLKFLLPGAGGVGRGSGSSPLLTKPKRLGGRWQSHQIPSRRGVCGIACHINV</sequence>
<feature type="transmembrane region" description="Helical" evidence="2">
    <location>
        <begin position="45"/>
        <end position="62"/>
    </location>
</feature>
<keyword evidence="5" id="KW-1185">Reference proteome</keyword>
<keyword evidence="2" id="KW-0812">Transmembrane</keyword>
<dbReference type="InterPro" id="IPR058722">
    <property type="entry name" value="RESC5"/>
</dbReference>
<evidence type="ECO:0000256" key="1">
    <source>
        <dbReference type="SAM" id="MobiDB-lite"/>
    </source>
</evidence>
<protein>
    <recommendedName>
        <fullName evidence="3">RNA-editing substrate-binding complex 5 protein domain-containing protein</fullName>
    </recommendedName>
</protein>
<organism evidence="4 5">
    <name type="scientific">Strigomonas culicis</name>
    <dbReference type="NCBI Taxonomy" id="28005"/>
    <lineage>
        <taxon>Eukaryota</taxon>
        <taxon>Discoba</taxon>
        <taxon>Euglenozoa</taxon>
        <taxon>Kinetoplastea</taxon>
        <taxon>Metakinetoplastina</taxon>
        <taxon>Trypanosomatida</taxon>
        <taxon>Trypanosomatidae</taxon>
        <taxon>Strigomonadinae</taxon>
        <taxon>Strigomonas</taxon>
    </lineage>
</organism>
<dbReference type="Pfam" id="PF26170">
    <property type="entry name" value="RESC5"/>
    <property type="match status" value="1"/>
</dbReference>
<keyword evidence="2" id="KW-1133">Transmembrane helix</keyword>
<evidence type="ECO:0000313" key="4">
    <source>
        <dbReference type="EMBL" id="EPY30962.1"/>
    </source>
</evidence>
<reference evidence="4 5" key="1">
    <citation type="journal article" date="2013" name="PLoS ONE">
        <title>Predicting the Proteins of Angomonas deanei, Strigomonas culicis and Their Respective Endosymbionts Reveals New Aspects of the Trypanosomatidae Family.</title>
        <authorList>
            <person name="Motta M.C."/>
            <person name="Martins A.C."/>
            <person name="de Souza S.S."/>
            <person name="Catta-Preta C.M."/>
            <person name="Silva R."/>
            <person name="Klein C.C."/>
            <person name="de Almeida L.G."/>
            <person name="de Lima Cunha O."/>
            <person name="Ciapina L.P."/>
            <person name="Brocchi M."/>
            <person name="Colabardini A.C."/>
            <person name="de Araujo Lima B."/>
            <person name="Machado C.R."/>
            <person name="de Almeida Soares C.M."/>
            <person name="Probst C.M."/>
            <person name="de Menezes C.B."/>
            <person name="Thompson C.E."/>
            <person name="Bartholomeu D.C."/>
            <person name="Gradia D.F."/>
            <person name="Pavoni D.P."/>
            <person name="Grisard E.C."/>
            <person name="Fantinatti-Garboggini F."/>
            <person name="Marchini F.K."/>
            <person name="Rodrigues-Luiz G.F."/>
            <person name="Wagner G."/>
            <person name="Goldman G.H."/>
            <person name="Fietto J.L."/>
            <person name="Elias M.C."/>
            <person name="Goldman M.H."/>
            <person name="Sagot M.F."/>
            <person name="Pereira M."/>
            <person name="Stoco P.H."/>
            <person name="de Mendonca-Neto R.P."/>
            <person name="Teixeira S.M."/>
            <person name="Maciel T.E."/>
            <person name="de Oliveira Mendes T.A."/>
            <person name="Urmenyi T.P."/>
            <person name="de Souza W."/>
            <person name="Schenkman S."/>
            <person name="de Vasconcelos A.T."/>
        </authorList>
    </citation>
    <scope>NUCLEOTIDE SEQUENCE [LARGE SCALE GENOMIC DNA]</scope>
</reference>
<evidence type="ECO:0000313" key="5">
    <source>
        <dbReference type="Proteomes" id="UP000015354"/>
    </source>
</evidence>
<keyword evidence="2" id="KW-0472">Membrane</keyword>
<evidence type="ECO:0000259" key="3">
    <source>
        <dbReference type="Pfam" id="PF26170"/>
    </source>
</evidence>
<feature type="compositionally biased region" description="Basic residues" evidence="1">
    <location>
        <begin position="28"/>
        <end position="40"/>
    </location>
</feature>
<dbReference type="SUPFAM" id="SSF55909">
    <property type="entry name" value="Pentein"/>
    <property type="match status" value="1"/>
</dbReference>
<proteinExistence type="predicted"/>
<dbReference type="OrthoDB" id="269556at2759"/>
<gene>
    <name evidence="4" type="ORF">STCU_03741</name>
</gene>
<feature type="domain" description="RNA-editing substrate-binding complex 5 protein" evidence="3">
    <location>
        <begin position="64"/>
        <end position="373"/>
    </location>
</feature>
<evidence type="ECO:0000256" key="2">
    <source>
        <dbReference type="SAM" id="Phobius"/>
    </source>
</evidence>
<dbReference type="AlphaFoldDB" id="S9UJH2"/>